<evidence type="ECO:0000313" key="3">
    <source>
        <dbReference type="Proteomes" id="UP000823561"/>
    </source>
</evidence>
<feature type="transmembrane region" description="Helical" evidence="1">
    <location>
        <begin position="73"/>
        <end position="90"/>
    </location>
</feature>
<organism evidence="2 3">
    <name type="scientific">Alosa alosa</name>
    <name type="common">allis shad</name>
    <dbReference type="NCBI Taxonomy" id="278164"/>
    <lineage>
        <taxon>Eukaryota</taxon>
        <taxon>Metazoa</taxon>
        <taxon>Chordata</taxon>
        <taxon>Craniata</taxon>
        <taxon>Vertebrata</taxon>
        <taxon>Euteleostomi</taxon>
        <taxon>Actinopterygii</taxon>
        <taxon>Neopterygii</taxon>
        <taxon>Teleostei</taxon>
        <taxon>Clupei</taxon>
        <taxon>Clupeiformes</taxon>
        <taxon>Clupeoidei</taxon>
        <taxon>Clupeidae</taxon>
        <taxon>Alosa</taxon>
    </lineage>
</organism>
<evidence type="ECO:0000313" key="2">
    <source>
        <dbReference type="EMBL" id="KAG5270246.1"/>
    </source>
</evidence>
<keyword evidence="3" id="KW-1185">Reference proteome</keyword>
<dbReference type="AlphaFoldDB" id="A0AAV6G9P3"/>
<name>A0AAV6G9P3_9TELE</name>
<gene>
    <name evidence="2" type="ORF">AALO_G00190440</name>
</gene>
<keyword evidence="1" id="KW-1133">Transmembrane helix</keyword>
<sequence>MRKPEARVRSRESGAADRLEVDGLGHVRAGGATAICKERVIGTLGVSRRRAVWIRDCEQGLLVIGRADRHPDWTRFVIFFLGGGISWVGWEKPPNPPDGLDFSFLVFFFLSVFHVGWPPAGEREKVAAVTHQPEKCV</sequence>
<protein>
    <submittedName>
        <fullName evidence="2">Uncharacterized protein</fullName>
    </submittedName>
</protein>
<comment type="caution">
    <text evidence="2">The sequence shown here is derived from an EMBL/GenBank/DDBJ whole genome shotgun (WGS) entry which is preliminary data.</text>
</comment>
<evidence type="ECO:0000256" key="1">
    <source>
        <dbReference type="SAM" id="Phobius"/>
    </source>
</evidence>
<feature type="transmembrane region" description="Helical" evidence="1">
    <location>
        <begin position="102"/>
        <end position="120"/>
    </location>
</feature>
<keyword evidence="1" id="KW-0472">Membrane</keyword>
<proteinExistence type="predicted"/>
<accession>A0AAV6G9P3</accession>
<reference evidence="2" key="1">
    <citation type="submission" date="2020-10" db="EMBL/GenBank/DDBJ databases">
        <title>Chromosome-scale genome assembly of the Allis shad, Alosa alosa.</title>
        <authorList>
            <person name="Margot Z."/>
            <person name="Christophe K."/>
            <person name="Cabau C."/>
            <person name="Louis A."/>
            <person name="Berthelot C."/>
            <person name="Parey E."/>
            <person name="Roest Crollius H."/>
            <person name="Montfort J."/>
            <person name="Robinson-Rechavi M."/>
            <person name="Bucao C."/>
            <person name="Bouchez O."/>
            <person name="Gislard M."/>
            <person name="Lluch J."/>
            <person name="Milhes M."/>
            <person name="Lampietro C."/>
            <person name="Lopez Roques C."/>
            <person name="Donnadieu C."/>
            <person name="Braasch I."/>
            <person name="Desvignes T."/>
            <person name="Postlethwait J."/>
            <person name="Bobe J."/>
            <person name="Guiguen Y."/>
        </authorList>
    </citation>
    <scope>NUCLEOTIDE SEQUENCE</scope>
    <source>
        <strain evidence="2">M-15738</strain>
        <tissue evidence="2">Blood</tissue>
    </source>
</reference>
<dbReference type="EMBL" id="JADWDJ010000014">
    <property type="protein sequence ID" value="KAG5270246.1"/>
    <property type="molecule type" value="Genomic_DNA"/>
</dbReference>
<dbReference type="Proteomes" id="UP000823561">
    <property type="component" value="Chromosome 14"/>
</dbReference>
<keyword evidence="1" id="KW-0812">Transmembrane</keyword>